<evidence type="ECO:0000256" key="9">
    <source>
        <dbReference type="ARBA" id="ARBA00037924"/>
    </source>
</evidence>
<keyword evidence="5 10" id="KW-0808">Transferase</keyword>
<dbReference type="STRING" id="694270.A0A395RT92"/>
<sequence>MATTQQYGQVQFRLQACSHQNAASLASVMLNKFAADFRSTHLPSDDRFVLVIFIQSSTVKMANLPPVYIVSTARTPIGSFLGSLSSQTAVQLGSVAIKGAVERAGIKPEDVDEVFFGNVLSAGVGQGPARQCAIGAGLPQTVIATTVNKVCASSLKAIILGAQNIMLGTSDIVVAGGTESMSNTPHYLPNLRNGAKYGDQTLVDGVLKDGLTDSFKKDHMGISAELCVQDHELTREAQDEYAINSYKKAQAATEAGLFTEIVPVEVPGGRGKPAIKVERDDEVKNLNVDKLKAMRPAFKPDGTVTAPNAAPINDGAAAVVLVSEAKLKELNLKPVAKILGWGDAEREPERFTIAPALAIPKAIKHAGLTAEQVEYYEINEAFSAVALANMKILGLNPDQVNVFGGSVAIGHPLGCSGARIVTTLTSVLKEKKAKIGAVGICNGGGGASALVIENLQ</sequence>
<dbReference type="InterPro" id="IPR020610">
    <property type="entry name" value="Thiolase_AS"/>
</dbReference>
<evidence type="ECO:0000256" key="4">
    <source>
        <dbReference type="ARBA" id="ARBA00012705"/>
    </source>
</evidence>
<dbReference type="PROSITE" id="PS00098">
    <property type="entry name" value="THIOLASE_1"/>
    <property type="match status" value="1"/>
</dbReference>
<comment type="caution">
    <text evidence="13">The sequence shown here is derived from an EMBL/GenBank/DDBJ whole genome shotgun (WGS) entry which is preliminary data.</text>
</comment>
<dbReference type="PROSITE" id="PS00737">
    <property type="entry name" value="THIOLASE_2"/>
    <property type="match status" value="1"/>
</dbReference>
<dbReference type="EC" id="2.3.1.9" evidence="4"/>
<dbReference type="Pfam" id="PF00108">
    <property type="entry name" value="Thiolase_N"/>
    <property type="match status" value="1"/>
</dbReference>
<dbReference type="Pfam" id="PF02803">
    <property type="entry name" value="Thiolase_C"/>
    <property type="match status" value="1"/>
</dbReference>
<evidence type="ECO:0000256" key="7">
    <source>
        <dbReference type="ARBA" id="ARBA00022958"/>
    </source>
</evidence>
<dbReference type="InterPro" id="IPR020617">
    <property type="entry name" value="Thiolase_C"/>
</dbReference>
<dbReference type="OrthoDB" id="5404651at2759"/>
<keyword evidence="8 10" id="KW-0012">Acyltransferase</keyword>
<evidence type="ECO:0000256" key="10">
    <source>
        <dbReference type="RuleBase" id="RU003557"/>
    </source>
</evidence>
<evidence type="ECO:0000256" key="6">
    <source>
        <dbReference type="ARBA" id="ARBA00022723"/>
    </source>
</evidence>
<evidence type="ECO:0000313" key="14">
    <source>
        <dbReference type="Proteomes" id="UP000266234"/>
    </source>
</evidence>
<dbReference type="EMBL" id="PXOG01000274">
    <property type="protein sequence ID" value="RGP63287.1"/>
    <property type="molecule type" value="Genomic_DNA"/>
</dbReference>
<dbReference type="InterPro" id="IPR020615">
    <property type="entry name" value="Thiolase_acyl_enz_int_AS"/>
</dbReference>
<dbReference type="SUPFAM" id="SSF53901">
    <property type="entry name" value="Thiolase-like"/>
    <property type="match status" value="2"/>
</dbReference>
<keyword evidence="7" id="KW-0630">Potassium</keyword>
<keyword evidence="14" id="KW-1185">Reference proteome</keyword>
<dbReference type="Proteomes" id="UP000266234">
    <property type="component" value="Unassembled WGS sequence"/>
</dbReference>
<dbReference type="NCBIfam" id="TIGR01930">
    <property type="entry name" value="AcCoA-C-Actrans"/>
    <property type="match status" value="1"/>
</dbReference>
<dbReference type="GO" id="GO:0046872">
    <property type="term" value="F:metal ion binding"/>
    <property type="evidence" value="ECO:0007669"/>
    <property type="project" value="UniProtKB-KW"/>
</dbReference>
<dbReference type="GO" id="GO:0006696">
    <property type="term" value="P:ergosterol biosynthetic process"/>
    <property type="evidence" value="ECO:0007669"/>
    <property type="project" value="TreeGrafter"/>
</dbReference>
<reference evidence="13 14" key="1">
    <citation type="journal article" date="2018" name="PLoS Pathog.">
        <title>Evolution of structural diversity of trichothecenes, a family of toxins produced by plant pathogenic and entomopathogenic fungi.</title>
        <authorList>
            <person name="Proctor R.H."/>
            <person name="McCormick S.P."/>
            <person name="Kim H.S."/>
            <person name="Cardoza R.E."/>
            <person name="Stanley A.M."/>
            <person name="Lindo L."/>
            <person name="Kelly A."/>
            <person name="Brown D.W."/>
            <person name="Lee T."/>
            <person name="Vaughan M.M."/>
            <person name="Alexander N.J."/>
            <person name="Busman M."/>
            <person name="Gutierrez S."/>
        </authorList>
    </citation>
    <scope>NUCLEOTIDE SEQUENCE [LARGE SCALE GENOMIC DNA]</scope>
    <source>
        <strain evidence="13 14">NRRL 20695</strain>
    </source>
</reference>
<evidence type="ECO:0000256" key="2">
    <source>
        <dbReference type="ARBA" id="ARBA00010982"/>
    </source>
</evidence>
<comment type="pathway">
    <text evidence="9">Metabolic intermediate biosynthesis; (R)-mevalonate biosynthesis; (R)-mevalonate from acetyl-CoA: step 1/3.</text>
</comment>
<name>A0A395RT92_9HYPO</name>
<dbReference type="InterPro" id="IPR002155">
    <property type="entry name" value="Thiolase"/>
</dbReference>
<dbReference type="PANTHER" id="PTHR18919">
    <property type="entry name" value="ACETYL-COA C-ACYLTRANSFERASE"/>
    <property type="match status" value="1"/>
</dbReference>
<dbReference type="PROSITE" id="PS00099">
    <property type="entry name" value="THIOLASE_3"/>
    <property type="match status" value="1"/>
</dbReference>
<evidence type="ECO:0000256" key="3">
    <source>
        <dbReference type="ARBA" id="ARBA00011881"/>
    </source>
</evidence>
<dbReference type="PANTHER" id="PTHR18919:SF165">
    <property type="entry name" value="ACETYL-COA ACETYLTRANSFERASE"/>
    <property type="match status" value="1"/>
</dbReference>
<dbReference type="AlphaFoldDB" id="A0A395RT92"/>
<keyword evidence="6" id="KW-0479">Metal-binding</keyword>
<dbReference type="GO" id="GO:0005739">
    <property type="term" value="C:mitochondrion"/>
    <property type="evidence" value="ECO:0007669"/>
    <property type="project" value="TreeGrafter"/>
</dbReference>
<evidence type="ECO:0000259" key="12">
    <source>
        <dbReference type="Pfam" id="PF02803"/>
    </source>
</evidence>
<dbReference type="GO" id="GO:0006635">
    <property type="term" value="P:fatty acid beta-oxidation"/>
    <property type="evidence" value="ECO:0007669"/>
    <property type="project" value="TreeGrafter"/>
</dbReference>
<feature type="domain" description="Thiolase C-terminal" evidence="12">
    <location>
        <begin position="332"/>
        <end position="453"/>
    </location>
</feature>
<evidence type="ECO:0000259" key="11">
    <source>
        <dbReference type="Pfam" id="PF00108"/>
    </source>
</evidence>
<organism evidence="13 14">
    <name type="scientific">Fusarium longipes</name>
    <dbReference type="NCBI Taxonomy" id="694270"/>
    <lineage>
        <taxon>Eukaryota</taxon>
        <taxon>Fungi</taxon>
        <taxon>Dikarya</taxon>
        <taxon>Ascomycota</taxon>
        <taxon>Pezizomycotina</taxon>
        <taxon>Sordariomycetes</taxon>
        <taxon>Hypocreomycetidae</taxon>
        <taxon>Hypocreales</taxon>
        <taxon>Nectriaceae</taxon>
        <taxon>Fusarium</taxon>
    </lineage>
</organism>
<dbReference type="Gene3D" id="3.40.47.10">
    <property type="match status" value="1"/>
</dbReference>
<dbReference type="CDD" id="cd00751">
    <property type="entry name" value="thiolase"/>
    <property type="match status" value="1"/>
</dbReference>
<protein>
    <recommendedName>
        <fullName evidence="4">acetyl-CoA C-acetyltransferase</fullName>
        <ecNumber evidence="4">2.3.1.9</ecNumber>
    </recommendedName>
</protein>
<dbReference type="InterPro" id="IPR016039">
    <property type="entry name" value="Thiolase-like"/>
</dbReference>
<dbReference type="GO" id="GO:0003985">
    <property type="term" value="F:acetyl-CoA C-acetyltransferase activity"/>
    <property type="evidence" value="ECO:0007669"/>
    <property type="project" value="UniProtKB-EC"/>
</dbReference>
<comment type="similarity">
    <text evidence="2 10">Belongs to the thiolase-like superfamily. Thiolase family.</text>
</comment>
<evidence type="ECO:0000313" key="13">
    <source>
        <dbReference type="EMBL" id="RGP63287.1"/>
    </source>
</evidence>
<comment type="subunit">
    <text evidence="3">Homotetramer.</text>
</comment>
<feature type="domain" description="Thiolase N-terminal" evidence="11">
    <location>
        <begin position="67"/>
        <end position="324"/>
    </location>
</feature>
<gene>
    <name evidence="13" type="ORF">FLONG3_9940</name>
</gene>
<dbReference type="InterPro" id="IPR020613">
    <property type="entry name" value="Thiolase_CS"/>
</dbReference>
<accession>A0A395RT92</accession>
<dbReference type="InterPro" id="IPR020616">
    <property type="entry name" value="Thiolase_N"/>
</dbReference>
<proteinExistence type="inferred from homology"/>
<evidence type="ECO:0000256" key="1">
    <source>
        <dbReference type="ARBA" id="ARBA00001958"/>
    </source>
</evidence>
<dbReference type="FunFam" id="3.40.47.10:FF:000007">
    <property type="entry name" value="acetyl-CoA acetyltransferase, mitochondrial"/>
    <property type="match status" value="1"/>
</dbReference>
<comment type="cofactor">
    <cofactor evidence="1">
        <name>K(+)</name>
        <dbReference type="ChEBI" id="CHEBI:29103"/>
    </cofactor>
</comment>
<evidence type="ECO:0000256" key="5">
    <source>
        <dbReference type="ARBA" id="ARBA00022679"/>
    </source>
</evidence>
<evidence type="ECO:0000256" key="8">
    <source>
        <dbReference type="ARBA" id="ARBA00023315"/>
    </source>
</evidence>